<dbReference type="eggNOG" id="COG5660">
    <property type="taxonomic scope" value="Bacteria"/>
</dbReference>
<dbReference type="EMBL" id="AVQG01000001">
    <property type="protein sequence ID" value="ERH61415.1"/>
    <property type="molecule type" value="Genomic_DNA"/>
</dbReference>
<name>A0A1N7UJ36_9PSED</name>
<gene>
    <name evidence="4" type="ORF">GIW13_27580</name>
    <name evidence="3" type="ORF">O204_01650</name>
    <name evidence="2" type="ORF">PS417_20560</name>
</gene>
<organism evidence="2 6">
    <name type="scientific">Pseudomonas simiae</name>
    <dbReference type="NCBI Taxonomy" id="321846"/>
    <lineage>
        <taxon>Bacteria</taxon>
        <taxon>Pseudomonadati</taxon>
        <taxon>Pseudomonadota</taxon>
        <taxon>Gammaproteobacteria</taxon>
        <taxon>Pseudomonadales</taxon>
        <taxon>Pseudomonadaceae</taxon>
        <taxon>Pseudomonas</taxon>
    </lineage>
</organism>
<dbReference type="Proteomes" id="UP000027308">
    <property type="component" value="Chromosome"/>
</dbReference>
<evidence type="ECO:0000313" key="6">
    <source>
        <dbReference type="Proteomes" id="UP000027308"/>
    </source>
</evidence>
<dbReference type="OrthoDB" id="8374021at2"/>
<evidence type="ECO:0000259" key="1">
    <source>
        <dbReference type="Pfam" id="PF13490"/>
    </source>
</evidence>
<dbReference type="GeneID" id="45624664"/>
<accession>U1TB68</accession>
<dbReference type="InterPro" id="IPR041916">
    <property type="entry name" value="Anti_sigma_zinc_sf"/>
</dbReference>
<dbReference type="Gene3D" id="1.10.10.1320">
    <property type="entry name" value="Anti-sigma factor, zinc-finger domain"/>
    <property type="match status" value="1"/>
</dbReference>
<dbReference type="InterPro" id="IPR027383">
    <property type="entry name" value="Znf_put"/>
</dbReference>
<dbReference type="AlphaFoldDB" id="A0A1N7UJ36"/>
<reference evidence="4 7" key="3">
    <citation type="submission" date="2019-11" db="EMBL/GenBank/DDBJ databases">
        <title>Epiphytic Pseudomonas syringae from cherry orchards.</title>
        <authorList>
            <person name="Hulin M.T."/>
        </authorList>
    </citation>
    <scope>NUCLEOTIDE SEQUENCE [LARGE SCALE GENOMIC DNA]</scope>
    <source>
        <strain evidence="4 7">PA-5-11C</strain>
    </source>
</reference>
<accession>A0A1N7UJ36</accession>
<dbReference type="EMBL" id="CP007637">
    <property type="protein sequence ID" value="AIB37928.1"/>
    <property type="molecule type" value="Genomic_DNA"/>
</dbReference>
<evidence type="ECO:0000313" key="3">
    <source>
        <dbReference type="EMBL" id="ERH61415.1"/>
    </source>
</evidence>
<reference evidence="2 6" key="2">
    <citation type="submission" date="2014-05" db="EMBL/GenBank/DDBJ databases">
        <title>Pseudomonas simiae WCS417.</title>
        <authorList>
            <person name="Berendsen R.L."/>
        </authorList>
    </citation>
    <scope>NUCLEOTIDE SEQUENCE [LARGE SCALE GENOMIC DNA]</scope>
    <source>
        <strain evidence="2 6">WCS417</strain>
    </source>
</reference>
<dbReference type="Proteomes" id="UP000814078">
    <property type="component" value="Unassembled WGS sequence"/>
</dbReference>
<keyword evidence="2" id="KW-0812">Transmembrane</keyword>
<dbReference type="EMBL" id="WKCM01000082">
    <property type="protein sequence ID" value="MCF5322065.1"/>
    <property type="molecule type" value="Genomic_DNA"/>
</dbReference>
<evidence type="ECO:0000313" key="7">
    <source>
        <dbReference type="Proteomes" id="UP000814078"/>
    </source>
</evidence>
<keyword evidence="2" id="KW-0472">Membrane</keyword>
<reference evidence="3 5" key="1">
    <citation type="submission" date="2013-08" db="EMBL/GenBank/DDBJ databases">
        <title>Biodegradation of aromatic compounds in biofilm forming Pseudomonas isolated from sewage sludge.</title>
        <authorList>
            <person name="Qureshi A."/>
            <person name="Ghosh S."/>
            <person name="Khardenavis A.A."/>
            <person name="Kapley A."/>
            <person name="Purohit H.J."/>
        </authorList>
    </citation>
    <scope>NUCLEOTIDE SEQUENCE [LARGE SCALE GENOMIC DNA]</scope>
    <source>
        <strain evidence="3 5">EGD-AQ6</strain>
    </source>
</reference>
<sequence length="81" mass="9608">MLTCKEQVARSSDYLDGQLTFRERLLVRHHLMFCPNCRRFIRQMRLMQATLKIMPDEPVEGVEALAQRLADERLKHHKDGE</sequence>
<dbReference type="Proteomes" id="UP000016504">
    <property type="component" value="Unassembled WGS sequence"/>
</dbReference>
<dbReference type="PATRIC" id="fig|1390371.3.peg.322"/>
<feature type="domain" description="Putative zinc-finger" evidence="1">
    <location>
        <begin position="4"/>
        <end position="38"/>
    </location>
</feature>
<keyword evidence="7" id="KW-1185">Reference proteome</keyword>
<evidence type="ECO:0000313" key="4">
    <source>
        <dbReference type="EMBL" id="MCF5322065.1"/>
    </source>
</evidence>
<dbReference type="Pfam" id="PF13490">
    <property type="entry name" value="zf-HC2"/>
    <property type="match status" value="1"/>
</dbReference>
<evidence type="ECO:0000313" key="2">
    <source>
        <dbReference type="EMBL" id="AIB37928.1"/>
    </source>
</evidence>
<protein>
    <submittedName>
        <fullName evidence="2 4">Anti-sigma factor</fullName>
    </submittedName>
</protein>
<proteinExistence type="predicted"/>
<evidence type="ECO:0000313" key="5">
    <source>
        <dbReference type="Proteomes" id="UP000016504"/>
    </source>
</evidence>
<dbReference type="RefSeq" id="WP_010208608.1">
    <property type="nucleotide sequence ID" value="NZ_AVQG01000001.1"/>
</dbReference>